<dbReference type="GeneID" id="123083519"/>
<evidence type="ECO:0000256" key="5">
    <source>
        <dbReference type="ARBA" id="ARBA00023155"/>
    </source>
</evidence>
<keyword evidence="12" id="KW-1185">Reference proteome</keyword>
<dbReference type="KEGG" id="taes:123083519"/>
<organism evidence="11">
    <name type="scientific">Triticum aestivum</name>
    <name type="common">Wheat</name>
    <dbReference type="NCBI Taxonomy" id="4565"/>
    <lineage>
        <taxon>Eukaryota</taxon>
        <taxon>Viridiplantae</taxon>
        <taxon>Streptophyta</taxon>
        <taxon>Embryophyta</taxon>
        <taxon>Tracheophyta</taxon>
        <taxon>Spermatophyta</taxon>
        <taxon>Magnoliopsida</taxon>
        <taxon>Liliopsida</taxon>
        <taxon>Poales</taxon>
        <taxon>Poaceae</taxon>
        <taxon>BOP clade</taxon>
        <taxon>Pooideae</taxon>
        <taxon>Triticodae</taxon>
        <taxon>Triticeae</taxon>
        <taxon>Triticinae</taxon>
        <taxon>Triticum</taxon>
    </lineage>
</organism>
<keyword evidence="4 8" id="KW-0238">DNA-binding</keyword>
<dbReference type="Gene3D" id="1.10.10.60">
    <property type="entry name" value="Homeodomain-like"/>
    <property type="match status" value="1"/>
</dbReference>
<evidence type="ECO:0000313" key="11">
    <source>
        <dbReference type="EnsemblPlants" id="TraesCS4A02G469900.1"/>
    </source>
</evidence>
<keyword evidence="6" id="KW-0804">Transcription</keyword>
<dbReference type="RefSeq" id="XP_044361480.1">
    <property type="nucleotide sequence ID" value="XM_044505545.1"/>
</dbReference>
<dbReference type="GO" id="GO:0003677">
    <property type="term" value="F:DNA binding"/>
    <property type="evidence" value="ECO:0007669"/>
    <property type="project" value="UniProtKB-UniRule"/>
</dbReference>
<dbReference type="SMART" id="SM00574">
    <property type="entry name" value="POX"/>
    <property type="match status" value="1"/>
</dbReference>
<dbReference type="GO" id="GO:0006355">
    <property type="term" value="P:regulation of DNA-templated transcription"/>
    <property type="evidence" value="ECO:0007669"/>
    <property type="project" value="InterPro"/>
</dbReference>
<evidence type="ECO:0000256" key="2">
    <source>
        <dbReference type="ARBA" id="ARBA00006454"/>
    </source>
</evidence>
<dbReference type="PaxDb" id="4565-Traes_4AL_21D75AE88.2"/>
<evidence type="ECO:0000256" key="9">
    <source>
        <dbReference type="SAM" id="MobiDB-lite"/>
    </source>
</evidence>
<proteinExistence type="inferred from homology"/>
<dbReference type="InterPro" id="IPR050224">
    <property type="entry name" value="TALE_homeobox"/>
</dbReference>
<keyword evidence="3" id="KW-0805">Transcription regulation</keyword>
<dbReference type="InterPro" id="IPR008422">
    <property type="entry name" value="KN_HD"/>
</dbReference>
<dbReference type="SMART" id="SM00389">
    <property type="entry name" value="HOX"/>
    <property type="match status" value="1"/>
</dbReference>
<evidence type="ECO:0000256" key="7">
    <source>
        <dbReference type="ARBA" id="ARBA00023242"/>
    </source>
</evidence>
<dbReference type="PROSITE" id="PS50071">
    <property type="entry name" value="HOMEOBOX_2"/>
    <property type="match status" value="1"/>
</dbReference>
<evidence type="ECO:0000256" key="8">
    <source>
        <dbReference type="PROSITE-ProRule" id="PRU00108"/>
    </source>
</evidence>
<evidence type="ECO:0000259" key="10">
    <source>
        <dbReference type="PROSITE" id="PS50071"/>
    </source>
</evidence>
<evidence type="ECO:0000313" key="12">
    <source>
        <dbReference type="Proteomes" id="UP000019116"/>
    </source>
</evidence>
<comment type="subcellular location">
    <subcellularLocation>
        <location evidence="1 8">Nucleus</location>
    </subcellularLocation>
</comment>
<dbReference type="AlphaFoldDB" id="A0A3B6I384"/>
<feature type="compositionally biased region" description="Basic residues" evidence="9">
    <location>
        <begin position="1"/>
        <end position="11"/>
    </location>
</feature>
<protein>
    <recommendedName>
        <fullName evidence="10">Homeobox domain-containing protein</fullName>
    </recommendedName>
</protein>
<keyword evidence="7 8" id="KW-0539">Nucleus</keyword>
<dbReference type="Gramene" id="TraesCS4A02G469900.1">
    <property type="protein sequence ID" value="TraesCS4A02G469900.1"/>
    <property type="gene ID" value="TraesCS4A02G469900"/>
</dbReference>
<dbReference type="InterPro" id="IPR006563">
    <property type="entry name" value="POX_dom"/>
</dbReference>
<name>A0A3B6I384_WHEAT</name>
<dbReference type="PANTHER" id="PTHR11850">
    <property type="entry name" value="HOMEOBOX PROTEIN TRANSCRIPTION FACTORS"/>
    <property type="match status" value="1"/>
</dbReference>
<feature type="DNA-binding region" description="Homeobox" evidence="8">
    <location>
        <begin position="293"/>
        <end position="355"/>
    </location>
</feature>
<dbReference type="SUPFAM" id="SSF46689">
    <property type="entry name" value="Homeodomain-like"/>
    <property type="match status" value="1"/>
</dbReference>
<feature type="domain" description="Homeobox" evidence="10">
    <location>
        <begin position="291"/>
        <end position="354"/>
    </location>
</feature>
<dbReference type="OrthoDB" id="10056939at2759"/>
<evidence type="ECO:0000256" key="4">
    <source>
        <dbReference type="ARBA" id="ARBA00023125"/>
    </source>
</evidence>
<feature type="compositionally biased region" description="Low complexity" evidence="9">
    <location>
        <begin position="12"/>
        <end position="26"/>
    </location>
</feature>
<evidence type="ECO:0000256" key="3">
    <source>
        <dbReference type="ARBA" id="ARBA00023015"/>
    </source>
</evidence>
<reference evidence="11" key="1">
    <citation type="submission" date="2018-08" db="EMBL/GenBank/DDBJ databases">
        <authorList>
            <person name="Rossello M."/>
        </authorList>
    </citation>
    <scope>NUCLEOTIDE SEQUENCE [LARGE SCALE GENOMIC DNA]</scope>
    <source>
        <strain evidence="11">cv. Chinese Spring</strain>
    </source>
</reference>
<comment type="similarity">
    <text evidence="2">Belongs to the TALE/BELL homeobox family.</text>
</comment>
<sequence length="496" mass="54783">MMASHEHHHHLLGFSSSSSPVTPSPAAMAMAFDHHGLLALHDDMPPRPGGAHDRSWPPQVSTLSLYGPAGGGPSYSLAGGEHELQPFTMAPPWMMSMQQQQQPFRLNSSRYLGPAKELLREFCSLEGDAMNGGVMMMQAPKRDDDVEASSPACGPWGANPSVSSMDYMALERRKARLLSMVEEVDRCYRRYREKMRATELSFEAVAGTGAAHVYTKLAMRAMSRHFRCLRDALMGQIRTLKKSVGESRDANGMLVAPGASKGDTPRLRVVDQCLRRQRAFQQYGGAAAIESCPWRPQRGLPEHAVAVLRSWLFEHFLHPYPNDVDKHILARQSGLSRSQVSNWFINARVRLWKPMIEKMYAEETIQHDDHGASSGRGEPAPADQHNNNLAAWTTVTTTTDESCHRFSSKNNPGDGFIPSSFVADSRQFLHGYSSLHGDGGSGVVSLTLGLQQQQAFASPAMITQQQSPLMIGAEEEDMVLPYKNLMGSELLHDFVG</sequence>
<keyword evidence="5 8" id="KW-0371">Homeobox</keyword>
<dbReference type="Pfam" id="PF05920">
    <property type="entry name" value="Homeobox_KN"/>
    <property type="match status" value="1"/>
</dbReference>
<dbReference type="InterPro" id="IPR009057">
    <property type="entry name" value="Homeodomain-like_sf"/>
</dbReference>
<dbReference type="STRING" id="4565.A0A3B6I384"/>
<dbReference type="OMA" id="MASHEHH"/>
<feature type="region of interest" description="Disordered" evidence="9">
    <location>
        <begin position="1"/>
        <end position="26"/>
    </location>
</feature>
<evidence type="ECO:0000256" key="1">
    <source>
        <dbReference type="ARBA" id="ARBA00004123"/>
    </source>
</evidence>
<dbReference type="Proteomes" id="UP000019116">
    <property type="component" value="Chromosome 4A"/>
</dbReference>
<dbReference type="SMR" id="A0A3B6I384"/>
<accession>A0A3B6I384</accession>
<dbReference type="InterPro" id="IPR001356">
    <property type="entry name" value="HD"/>
</dbReference>
<dbReference type="Pfam" id="PF07526">
    <property type="entry name" value="POX"/>
    <property type="match status" value="1"/>
</dbReference>
<dbReference type="EnsemblPlants" id="TraesCS4A02G469900.1">
    <property type="protein sequence ID" value="TraesCS4A02G469900.1"/>
    <property type="gene ID" value="TraesCS4A02G469900"/>
</dbReference>
<reference evidence="11" key="2">
    <citation type="submission" date="2018-10" db="UniProtKB">
        <authorList>
            <consortium name="EnsemblPlants"/>
        </authorList>
    </citation>
    <scope>IDENTIFICATION</scope>
</reference>
<dbReference type="CDD" id="cd00086">
    <property type="entry name" value="homeodomain"/>
    <property type="match status" value="1"/>
</dbReference>
<dbReference type="Gramene" id="TraesCS4A03G1181700.1">
    <property type="protein sequence ID" value="TraesCS4A03G1181700.1.CDS"/>
    <property type="gene ID" value="TraesCS4A03G1181700"/>
</dbReference>
<gene>
    <name evidence="11" type="primary">LOC123083519</name>
</gene>
<evidence type="ECO:0000256" key="6">
    <source>
        <dbReference type="ARBA" id="ARBA00023163"/>
    </source>
</evidence>
<dbReference type="GO" id="GO:0005634">
    <property type="term" value="C:nucleus"/>
    <property type="evidence" value="ECO:0000318"/>
    <property type="project" value="GO_Central"/>
</dbReference>